<dbReference type="OMA" id="GMWTTMK"/>
<feature type="compositionally biased region" description="Low complexity" evidence="8">
    <location>
        <begin position="339"/>
        <end position="357"/>
    </location>
</feature>
<dbReference type="InParanoid" id="G4T626"/>
<dbReference type="OrthoDB" id="2111841at2759"/>
<feature type="region of interest" description="Disordered" evidence="8">
    <location>
        <begin position="298"/>
        <end position="389"/>
    </location>
</feature>
<dbReference type="EMBL" id="CAFZ01000005">
    <property type="protein sequence ID" value="CCA66750.1"/>
    <property type="molecule type" value="Genomic_DNA"/>
</dbReference>
<dbReference type="Proteomes" id="UP000007148">
    <property type="component" value="Unassembled WGS sequence"/>
</dbReference>
<evidence type="ECO:0000256" key="2">
    <source>
        <dbReference type="ARBA" id="ARBA00022670"/>
    </source>
</evidence>
<proteinExistence type="inferred from homology"/>
<evidence type="ECO:0000313" key="10">
    <source>
        <dbReference type="Proteomes" id="UP000007148"/>
    </source>
</evidence>
<keyword evidence="7" id="KW-0456">Lyase</keyword>
<keyword evidence="10" id="KW-1185">Reference proteome</keyword>
<dbReference type="PANTHER" id="PTHR13604:SF0">
    <property type="entry name" value="ABASIC SITE PROCESSING PROTEIN HMCES"/>
    <property type="match status" value="1"/>
</dbReference>
<evidence type="ECO:0000256" key="6">
    <source>
        <dbReference type="ARBA" id="ARBA00023125"/>
    </source>
</evidence>
<keyword evidence="5" id="KW-0190">Covalent protein-DNA linkage</keyword>
<evidence type="ECO:0000256" key="5">
    <source>
        <dbReference type="ARBA" id="ARBA00023124"/>
    </source>
</evidence>
<protein>
    <recommendedName>
        <fullName evidence="11">DUF159-domain-containing protein</fullName>
    </recommendedName>
</protein>
<evidence type="ECO:0000256" key="3">
    <source>
        <dbReference type="ARBA" id="ARBA00022763"/>
    </source>
</evidence>
<keyword evidence="6" id="KW-0238">DNA-binding</keyword>
<feature type="region of interest" description="Disordered" evidence="8">
    <location>
        <begin position="53"/>
        <end position="89"/>
    </location>
</feature>
<dbReference type="InterPro" id="IPR036590">
    <property type="entry name" value="SRAP-like"/>
</dbReference>
<dbReference type="GO" id="GO:0106300">
    <property type="term" value="P:protein-DNA covalent cross-linking repair"/>
    <property type="evidence" value="ECO:0007669"/>
    <property type="project" value="InterPro"/>
</dbReference>
<organism evidence="9 10">
    <name type="scientific">Serendipita indica (strain DSM 11827)</name>
    <name type="common">Root endophyte fungus</name>
    <name type="synonym">Piriformospora indica</name>
    <dbReference type="NCBI Taxonomy" id="1109443"/>
    <lineage>
        <taxon>Eukaryota</taxon>
        <taxon>Fungi</taxon>
        <taxon>Dikarya</taxon>
        <taxon>Basidiomycota</taxon>
        <taxon>Agaricomycotina</taxon>
        <taxon>Agaricomycetes</taxon>
        <taxon>Sebacinales</taxon>
        <taxon>Serendipitaceae</taxon>
        <taxon>Serendipita</taxon>
    </lineage>
</organism>
<keyword evidence="4" id="KW-0378">Hydrolase</keyword>
<dbReference type="PANTHER" id="PTHR13604">
    <property type="entry name" value="DC12-RELATED"/>
    <property type="match status" value="1"/>
</dbReference>
<evidence type="ECO:0000256" key="4">
    <source>
        <dbReference type="ARBA" id="ARBA00022801"/>
    </source>
</evidence>
<dbReference type="AlphaFoldDB" id="G4T626"/>
<name>G4T626_SERID</name>
<feature type="compositionally biased region" description="Polar residues" evidence="8">
    <location>
        <begin position="299"/>
        <end position="309"/>
    </location>
</feature>
<keyword evidence="3" id="KW-0227">DNA damage</keyword>
<dbReference type="Pfam" id="PF02586">
    <property type="entry name" value="SRAP"/>
    <property type="match status" value="1"/>
</dbReference>
<comment type="caution">
    <text evidence="9">The sequence shown here is derived from an EMBL/GenBank/DDBJ whole genome shotgun (WGS) entry which is preliminary data.</text>
</comment>
<sequence>MCGRFALGGERDAILNDILGAGIFEPDEDAEWLDREDYHPRYNIAPRSRAPVIRRRQNIDEDSALNGNNREQSSSEAENSATPEHKQTRTVVQTMRWGLVPKNAKTDDYKLTANTINARAETILEKGPGRGTWGNVIESRRCIIPCDGYYEWLTKDAKTRLPHFIRHPDKTKKLYFAGMWDRIMFPSENPDEQTKPLYTFTIVTIPAPPDMEWLHDRSPLIFSPTSPEDMEKLKVWLNPDIHWENGIRQLLESYLHHSLPEPYTIYQVPKEVGKVGAESKSFTEPIAQRKDGIKAMFAKQQQKSNSPESLPSKRPRSSTPEKMSSSVEDSPRKRVKQEAPSSPSKASTSTPKKAPSSPRKKANNTPAKDPNIRSISDFFATASPRKTQP</sequence>
<evidence type="ECO:0000313" key="9">
    <source>
        <dbReference type="EMBL" id="CCA66750.1"/>
    </source>
</evidence>
<comment type="similarity">
    <text evidence="1">Belongs to the SOS response-associated peptidase family.</text>
</comment>
<evidence type="ECO:0008006" key="11">
    <source>
        <dbReference type="Google" id="ProtNLM"/>
    </source>
</evidence>
<evidence type="ECO:0000256" key="7">
    <source>
        <dbReference type="ARBA" id="ARBA00023239"/>
    </source>
</evidence>
<dbReference type="HOGENOM" id="CLU_035990_0_2_1"/>
<gene>
    <name evidence="9" type="ORF">PIIN_00431</name>
</gene>
<dbReference type="GO" id="GO:0016829">
    <property type="term" value="F:lyase activity"/>
    <property type="evidence" value="ECO:0007669"/>
    <property type="project" value="UniProtKB-KW"/>
</dbReference>
<feature type="compositionally biased region" description="Polar residues" evidence="8">
    <location>
        <begin position="65"/>
        <end position="82"/>
    </location>
</feature>
<reference evidence="9 10" key="1">
    <citation type="journal article" date="2011" name="PLoS Pathog.">
        <title>Endophytic Life Strategies Decoded by Genome and Transcriptome Analyses of the Mutualistic Root Symbiont Piriformospora indica.</title>
        <authorList>
            <person name="Zuccaro A."/>
            <person name="Lahrmann U."/>
            <person name="Guldener U."/>
            <person name="Langen G."/>
            <person name="Pfiffi S."/>
            <person name="Biedenkopf D."/>
            <person name="Wong P."/>
            <person name="Samans B."/>
            <person name="Grimm C."/>
            <person name="Basiewicz M."/>
            <person name="Murat C."/>
            <person name="Martin F."/>
            <person name="Kogel K.H."/>
        </authorList>
    </citation>
    <scope>NUCLEOTIDE SEQUENCE [LARGE SCALE GENOMIC DNA]</scope>
    <source>
        <strain evidence="9 10">DSM 11827</strain>
    </source>
</reference>
<dbReference type="GO" id="GO:0008233">
    <property type="term" value="F:peptidase activity"/>
    <property type="evidence" value="ECO:0007669"/>
    <property type="project" value="UniProtKB-KW"/>
</dbReference>
<evidence type="ECO:0000256" key="8">
    <source>
        <dbReference type="SAM" id="MobiDB-lite"/>
    </source>
</evidence>
<dbReference type="GO" id="GO:0006508">
    <property type="term" value="P:proteolysis"/>
    <property type="evidence" value="ECO:0007669"/>
    <property type="project" value="UniProtKB-KW"/>
</dbReference>
<evidence type="ECO:0000256" key="1">
    <source>
        <dbReference type="ARBA" id="ARBA00008136"/>
    </source>
</evidence>
<dbReference type="eggNOG" id="KOG2618">
    <property type="taxonomic scope" value="Eukaryota"/>
</dbReference>
<keyword evidence="2" id="KW-0645">Protease</keyword>
<dbReference type="Gene3D" id="3.90.1680.10">
    <property type="entry name" value="SOS response associated peptidase-like"/>
    <property type="match status" value="1"/>
</dbReference>
<dbReference type="GO" id="GO:0003697">
    <property type="term" value="F:single-stranded DNA binding"/>
    <property type="evidence" value="ECO:0007669"/>
    <property type="project" value="InterPro"/>
</dbReference>
<accession>G4T626</accession>
<dbReference type="SUPFAM" id="SSF143081">
    <property type="entry name" value="BB1717-like"/>
    <property type="match status" value="1"/>
</dbReference>
<feature type="compositionally biased region" description="Polar residues" evidence="8">
    <location>
        <begin position="317"/>
        <end position="328"/>
    </location>
</feature>
<dbReference type="InterPro" id="IPR003738">
    <property type="entry name" value="SRAP"/>
</dbReference>
<dbReference type="STRING" id="1109443.G4T626"/>